<dbReference type="Proteomes" id="UP000521943">
    <property type="component" value="Unassembled WGS sequence"/>
</dbReference>
<gene>
    <name evidence="2" type="ORF">DFP72DRAFT_1079584</name>
</gene>
<feature type="compositionally biased region" description="Basic and acidic residues" evidence="1">
    <location>
        <begin position="235"/>
        <end position="245"/>
    </location>
</feature>
<evidence type="ECO:0000256" key="1">
    <source>
        <dbReference type="SAM" id="MobiDB-lite"/>
    </source>
</evidence>
<dbReference type="AlphaFoldDB" id="A0A8H6HCP5"/>
<feature type="region of interest" description="Disordered" evidence="1">
    <location>
        <begin position="220"/>
        <end position="245"/>
    </location>
</feature>
<evidence type="ECO:0000313" key="2">
    <source>
        <dbReference type="EMBL" id="KAF6743767.1"/>
    </source>
</evidence>
<sequence length="245" mass="27137">MGDQLLYPPTPLSRDLPHPQGDFAVILGPFAAALVHEAGEKAIVKVKNSLSLVPGDTINGNYRKIAEAVQWMADLQRLVLLCRYFQKPLTIPIDVQRLIYAARHNIEGLSARIGSEQAQDLRTICYTLVSPAHIAAWTYETLGETADVEACVEERLYRQRVRVEDLHASLLRAQKGIDGGLGVGGGTLHERIRMLINNLGRPIFSGTVIIRGDTPIEQTAKRGGRMRGMRGGHRGWGDRRSMRGR</sequence>
<name>A0A8H6HCP5_9AGAR</name>
<accession>A0A8H6HCP5</accession>
<reference evidence="2 3" key="1">
    <citation type="submission" date="2020-07" db="EMBL/GenBank/DDBJ databases">
        <title>Comparative genomics of pyrophilous fungi reveals a link between fire events and developmental genes.</title>
        <authorList>
            <consortium name="DOE Joint Genome Institute"/>
            <person name="Steindorff A.S."/>
            <person name="Carver A."/>
            <person name="Calhoun S."/>
            <person name="Stillman K."/>
            <person name="Liu H."/>
            <person name="Lipzen A."/>
            <person name="Pangilinan J."/>
            <person name="Labutti K."/>
            <person name="Bruns T.D."/>
            <person name="Grigoriev I.V."/>
        </authorList>
    </citation>
    <scope>NUCLEOTIDE SEQUENCE [LARGE SCALE GENOMIC DNA]</scope>
    <source>
        <strain evidence="2 3">CBS 144469</strain>
    </source>
</reference>
<organism evidence="2 3">
    <name type="scientific">Ephemerocybe angulata</name>
    <dbReference type="NCBI Taxonomy" id="980116"/>
    <lineage>
        <taxon>Eukaryota</taxon>
        <taxon>Fungi</taxon>
        <taxon>Dikarya</taxon>
        <taxon>Basidiomycota</taxon>
        <taxon>Agaricomycotina</taxon>
        <taxon>Agaricomycetes</taxon>
        <taxon>Agaricomycetidae</taxon>
        <taxon>Agaricales</taxon>
        <taxon>Agaricineae</taxon>
        <taxon>Psathyrellaceae</taxon>
        <taxon>Ephemerocybe</taxon>
    </lineage>
</organism>
<dbReference type="EMBL" id="JACGCI010000136">
    <property type="protein sequence ID" value="KAF6743767.1"/>
    <property type="molecule type" value="Genomic_DNA"/>
</dbReference>
<comment type="caution">
    <text evidence="2">The sequence shown here is derived from an EMBL/GenBank/DDBJ whole genome shotgun (WGS) entry which is preliminary data.</text>
</comment>
<feature type="compositionally biased region" description="Basic residues" evidence="1">
    <location>
        <begin position="222"/>
        <end position="233"/>
    </location>
</feature>
<keyword evidence="3" id="KW-1185">Reference proteome</keyword>
<proteinExistence type="predicted"/>
<evidence type="ECO:0000313" key="3">
    <source>
        <dbReference type="Proteomes" id="UP000521943"/>
    </source>
</evidence>
<protein>
    <submittedName>
        <fullName evidence="2">Uncharacterized protein</fullName>
    </submittedName>
</protein>